<dbReference type="Proteomes" id="UP000217999">
    <property type="component" value="Unassembled WGS sequence"/>
</dbReference>
<evidence type="ECO:0000313" key="3">
    <source>
        <dbReference type="EMBL" id="PAT38130.1"/>
    </source>
</evidence>
<dbReference type="EMBL" id="NSJF01000001">
    <property type="protein sequence ID" value="PAT35862.1"/>
    <property type="molecule type" value="Genomic_DNA"/>
</dbReference>
<accession>A0A2A2AZZ5</accession>
<dbReference type="PROSITE" id="PS51257">
    <property type="entry name" value="PROKAR_LIPOPROTEIN"/>
    <property type="match status" value="1"/>
</dbReference>
<gene>
    <name evidence="2" type="ORF">CK620_00930</name>
    <name evidence="4" type="ORF">CK621_00800</name>
    <name evidence="3" type="ORF">CK625_01035</name>
    <name evidence="5" type="ORF">CLI92_01865</name>
</gene>
<accession>A0A2A2T8Q9</accession>
<dbReference type="EMBL" id="NSJB01000001">
    <property type="protein sequence ID" value="PAT38130.1"/>
    <property type="molecule type" value="Genomic_DNA"/>
</dbReference>
<keyword evidence="8" id="KW-1185">Reference proteome</keyword>
<evidence type="ECO:0000313" key="7">
    <source>
        <dbReference type="Proteomes" id="UP000217999"/>
    </source>
</evidence>
<evidence type="ECO:0000313" key="2">
    <source>
        <dbReference type="EMBL" id="PAT35862.1"/>
    </source>
</evidence>
<dbReference type="EMBL" id="NTBI01000001">
    <property type="protein sequence ID" value="PAX18579.1"/>
    <property type="molecule type" value="Genomic_DNA"/>
</dbReference>
<sequence length="223" mass="24413">MMHQRVFHAAALAVAVAGLVGCGSSAIPLSRNFDQADQYKVRSAQHWSVISADAANRTAAALEAAGVTQGSPIYVAIPENAGQFEWAFRDMLMTRLVERGAAVQQHPVAGQYTVVYHSQVVRHPSNLWVGGHGGRDYYNLGDGVSVRYGRHNVQTTPLAPHYDHDGPLRSYSGQSGTELVLTTAVLHNERFLSRTTDVYYLENVDAGLFQSSFKNINMKVVNQ</sequence>
<organism evidence="3 8">
    <name type="scientific">Vandammella animalimorsus</name>
    <dbReference type="NCBI Taxonomy" id="2029117"/>
    <lineage>
        <taxon>Bacteria</taxon>
        <taxon>Pseudomonadati</taxon>
        <taxon>Pseudomonadota</taxon>
        <taxon>Betaproteobacteria</taxon>
        <taxon>Burkholderiales</taxon>
        <taxon>Comamonadaceae</taxon>
        <taxon>Vandammella</taxon>
    </lineage>
</organism>
<dbReference type="EMBL" id="NSJE01000001">
    <property type="protein sequence ID" value="PAT44155.1"/>
    <property type="molecule type" value="Genomic_DNA"/>
</dbReference>
<accession>A0A2A2AHS1</accession>
<evidence type="ECO:0000313" key="6">
    <source>
        <dbReference type="Proteomes" id="UP000217780"/>
    </source>
</evidence>
<evidence type="ECO:0000313" key="9">
    <source>
        <dbReference type="Proteomes" id="UP000218439"/>
    </source>
</evidence>
<proteinExistence type="predicted"/>
<evidence type="ECO:0000313" key="8">
    <source>
        <dbReference type="Proteomes" id="UP000218054"/>
    </source>
</evidence>
<evidence type="ECO:0000256" key="1">
    <source>
        <dbReference type="SAM" id="SignalP"/>
    </source>
</evidence>
<feature type="signal peptide" evidence="1">
    <location>
        <begin position="1"/>
        <end position="26"/>
    </location>
</feature>
<keyword evidence="1" id="KW-0732">Signal</keyword>
<name>A0A2A2AHS1_9BURK</name>
<dbReference type="Proteomes" id="UP000217780">
    <property type="component" value="Unassembled WGS sequence"/>
</dbReference>
<evidence type="ECO:0000313" key="5">
    <source>
        <dbReference type="EMBL" id="PAX18579.1"/>
    </source>
</evidence>
<dbReference type="AlphaFoldDB" id="A0A2A2AHS1"/>
<evidence type="ECO:0000313" key="4">
    <source>
        <dbReference type="EMBL" id="PAT44155.1"/>
    </source>
</evidence>
<accession>A0A2A2ADM9</accession>
<feature type="chain" id="PRO_5036035222" description="DUF4136 domain-containing protein" evidence="1">
    <location>
        <begin position="27"/>
        <end position="223"/>
    </location>
</feature>
<dbReference type="Proteomes" id="UP000218054">
    <property type="component" value="Unassembled WGS sequence"/>
</dbReference>
<protein>
    <recommendedName>
        <fullName evidence="10">DUF4136 domain-containing protein</fullName>
    </recommendedName>
</protein>
<dbReference type="Proteomes" id="UP000218439">
    <property type="component" value="Unassembled WGS sequence"/>
</dbReference>
<evidence type="ECO:0008006" key="10">
    <source>
        <dbReference type="Google" id="ProtNLM"/>
    </source>
</evidence>
<comment type="caution">
    <text evidence="3">The sequence shown here is derived from an EMBL/GenBank/DDBJ whole genome shotgun (WGS) entry which is preliminary data.</text>
</comment>
<reference evidence="6 7" key="1">
    <citation type="submission" date="2017-08" db="EMBL/GenBank/DDBJ databases">
        <title>WGS of Clinical strains of the CDC Group NO-1 linked to zoonotic infections in humans.</title>
        <authorList>
            <person name="Bernier A.-M."/>
            <person name="Bernard K."/>
        </authorList>
    </citation>
    <scope>NUCLEOTIDE SEQUENCE [LARGE SCALE GENOMIC DNA]</scope>
    <source>
        <strain evidence="3 8">NML00-0135</strain>
        <strain evidence="2 7">NML03-0146</strain>
        <strain evidence="4 9">NML120219</strain>
        <strain evidence="5 6">NML91-0035</strain>
    </source>
</reference>